<evidence type="ECO:0000313" key="2">
    <source>
        <dbReference type="EMBL" id="MCC9631580.1"/>
    </source>
</evidence>
<accession>A0A9X1MSI0</accession>
<keyword evidence="3" id="KW-1185">Reference proteome</keyword>
<protein>
    <submittedName>
        <fullName evidence="2">Uncharacterized protein</fullName>
    </submittedName>
</protein>
<sequence>MTHCPACGEASEEFSLAAYQSQGAEPPPSSLPILDLSDVHEYPLLVCPTCDDHFHPQFYQQCAWCGHEFDDGKRVTVTPPMQAMSRREWWTIFALGAIAIGTLIWFAIVLRR</sequence>
<dbReference type="EMBL" id="JAJKFT010000010">
    <property type="protein sequence ID" value="MCC9631580.1"/>
    <property type="molecule type" value="Genomic_DNA"/>
</dbReference>
<keyword evidence="1" id="KW-0812">Transmembrane</keyword>
<dbReference type="Proteomes" id="UP001139103">
    <property type="component" value="Unassembled WGS sequence"/>
</dbReference>
<dbReference type="RefSeq" id="WP_230223798.1">
    <property type="nucleotide sequence ID" value="NZ_JAJKFT010000010.1"/>
</dbReference>
<gene>
    <name evidence="2" type="ORF">LOC68_24550</name>
</gene>
<dbReference type="AlphaFoldDB" id="A0A9X1MSI0"/>
<evidence type="ECO:0000256" key="1">
    <source>
        <dbReference type="SAM" id="Phobius"/>
    </source>
</evidence>
<keyword evidence="1" id="KW-0472">Membrane</keyword>
<keyword evidence="1" id="KW-1133">Transmembrane helix</keyword>
<feature type="transmembrane region" description="Helical" evidence="1">
    <location>
        <begin position="89"/>
        <end position="110"/>
    </location>
</feature>
<name>A0A9X1MSI0_9BACT</name>
<organism evidence="2 3">
    <name type="scientific">Blastopirellula sediminis</name>
    <dbReference type="NCBI Taxonomy" id="2894196"/>
    <lineage>
        <taxon>Bacteria</taxon>
        <taxon>Pseudomonadati</taxon>
        <taxon>Planctomycetota</taxon>
        <taxon>Planctomycetia</taxon>
        <taxon>Pirellulales</taxon>
        <taxon>Pirellulaceae</taxon>
        <taxon>Blastopirellula</taxon>
    </lineage>
</organism>
<reference evidence="2" key="1">
    <citation type="submission" date="2021-11" db="EMBL/GenBank/DDBJ databases">
        <title>Genome sequence.</title>
        <authorList>
            <person name="Sun Q."/>
        </authorList>
    </citation>
    <scope>NUCLEOTIDE SEQUENCE</scope>
    <source>
        <strain evidence="2">JC732</strain>
    </source>
</reference>
<proteinExistence type="predicted"/>
<comment type="caution">
    <text evidence="2">The sequence shown here is derived from an EMBL/GenBank/DDBJ whole genome shotgun (WGS) entry which is preliminary data.</text>
</comment>
<evidence type="ECO:0000313" key="3">
    <source>
        <dbReference type="Proteomes" id="UP001139103"/>
    </source>
</evidence>